<dbReference type="PANTHER" id="PTHR22744">
    <property type="entry name" value="HELIX LOOP HELIX PROTEIN 21-RELATED"/>
    <property type="match status" value="1"/>
</dbReference>
<organism evidence="1 2">
    <name type="scientific">Paramuricea clavata</name>
    <name type="common">Red gorgonian</name>
    <name type="synonym">Violescent sea-whip</name>
    <dbReference type="NCBI Taxonomy" id="317549"/>
    <lineage>
        <taxon>Eukaryota</taxon>
        <taxon>Metazoa</taxon>
        <taxon>Cnidaria</taxon>
        <taxon>Anthozoa</taxon>
        <taxon>Octocorallia</taxon>
        <taxon>Malacalcyonacea</taxon>
        <taxon>Plexauridae</taxon>
        <taxon>Paramuricea</taxon>
    </lineage>
</organism>
<dbReference type="SUPFAM" id="SSF54695">
    <property type="entry name" value="POZ domain"/>
    <property type="match status" value="1"/>
</dbReference>
<accession>A0A6S7IPQ1</accession>
<keyword evidence="2" id="KW-1185">Reference proteome</keyword>
<dbReference type="Proteomes" id="UP001152795">
    <property type="component" value="Unassembled WGS sequence"/>
</dbReference>
<dbReference type="InterPro" id="IPR011333">
    <property type="entry name" value="SKP1/BTB/POZ_sf"/>
</dbReference>
<dbReference type="OrthoDB" id="6156804at2759"/>
<reference evidence="1" key="1">
    <citation type="submission" date="2020-04" db="EMBL/GenBank/DDBJ databases">
        <authorList>
            <person name="Alioto T."/>
            <person name="Alioto T."/>
            <person name="Gomez Garrido J."/>
        </authorList>
    </citation>
    <scope>NUCLEOTIDE SEQUENCE</scope>
    <source>
        <strain evidence="1">A484AB</strain>
    </source>
</reference>
<dbReference type="CDD" id="cd18186">
    <property type="entry name" value="BTB_POZ_ZBTB_KLHL-like"/>
    <property type="match status" value="1"/>
</dbReference>
<dbReference type="Gene3D" id="3.30.710.10">
    <property type="entry name" value="Potassium Channel Kv1.1, Chain A"/>
    <property type="match status" value="1"/>
</dbReference>
<dbReference type="EMBL" id="CACRXK020010515">
    <property type="protein sequence ID" value="CAB4019543.1"/>
    <property type="molecule type" value="Genomic_DNA"/>
</dbReference>
<evidence type="ECO:0000313" key="2">
    <source>
        <dbReference type="Proteomes" id="UP001152795"/>
    </source>
</evidence>
<dbReference type="AlphaFoldDB" id="A0A6S7IPQ1"/>
<evidence type="ECO:0000313" key="1">
    <source>
        <dbReference type="EMBL" id="CAB4019543.1"/>
    </source>
</evidence>
<comment type="caution">
    <text evidence="1">The sequence shown here is derived from an EMBL/GenBank/DDBJ whole genome shotgun (WGS) entry which is preliminary data.</text>
</comment>
<dbReference type="PROSITE" id="PS50097">
    <property type="entry name" value="BTB"/>
    <property type="match status" value="1"/>
</dbReference>
<dbReference type="InterPro" id="IPR000210">
    <property type="entry name" value="BTB/POZ_dom"/>
</dbReference>
<dbReference type="PANTHER" id="PTHR22744:SF17">
    <property type="entry name" value="BTB DOMAIN-CONTAINING PROTEIN"/>
    <property type="match status" value="1"/>
</dbReference>
<gene>
    <name evidence="1" type="ORF">PACLA_8A053862</name>
</gene>
<dbReference type="SMART" id="SM00225">
    <property type="entry name" value="BTB"/>
    <property type="match status" value="1"/>
</dbReference>
<sequence>MATEDDTNVFAKPWKHSDLVLIVDGKELHVHKSILEMQSPVFDMMLNGDFKEGSNDNIPLEGDNFELMVQFLKLLYPSSMFREVRSLKGENLLSILMLADKYQCVNFIRECIDEAKITQDTVLYLLYHVGIYHKSALNKLFDVVNNNISTEELEAFIYSNQTDDKTKNSLIVQMLLCKCRFLEPASIL</sequence>
<proteinExistence type="predicted"/>
<protein>
    <submittedName>
        <fullName evidence="1">BTB and MATH domain-containing 38-like</fullName>
    </submittedName>
</protein>
<dbReference type="Pfam" id="PF00651">
    <property type="entry name" value="BTB"/>
    <property type="match status" value="1"/>
</dbReference>
<name>A0A6S7IPQ1_PARCT</name>